<proteinExistence type="predicted"/>
<dbReference type="Gene3D" id="1.10.287.950">
    <property type="entry name" value="Methyl-accepting chemotaxis protein"/>
    <property type="match status" value="2"/>
</dbReference>
<gene>
    <name evidence="1" type="ORF">CWS20_07590</name>
</gene>
<evidence type="ECO:0008006" key="3">
    <source>
        <dbReference type="Google" id="ProtNLM"/>
    </source>
</evidence>
<dbReference type="EMBL" id="PISD01000013">
    <property type="protein sequence ID" value="PKG29721.1"/>
    <property type="molecule type" value="Genomic_DNA"/>
</dbReference>
<evidence type="ECO:0000313" key="2">
    <source>
        <dbReference type="Proteomes" id="UP000233343"/>
    </source>
</evidence>
<dbReference type="RefSeq" id="WP_066192873.1">
    <property type="nucleotide sequence ID" value="NZ_JARMMB010000020.1"/>
</dbReference>
<organism evidence="1 2">
    <name type="scientific">Cytobacillus horneckiae</name>
    <dbReference type="NCBI Taxonomy" id="549687"/>
    <lineage>
        <taxon>Bacteria</taxon>
        <taxon>Bacillati</taxon>
        <taxon>Bacillota</taxon>
        <taxon>Bacilli</taxon>
        <taxon>Bacillales</taxon>
        <taxon>Bacillaceae</taxon>
        <taxon>Cytobacillus</taxon>
    </lineage>
</organism>
<comment type="caution">
    <text evidence="1">The sequence shown here is derived from an EMBL/GenBank/DDBJ whole genome shotgun (WGS) entry which is preliminary data.</text>
</comment>
<dbReference type="Proteomes" id="UP000233343">
    <property type="component" value="Unassembled WGS sequence"/>
</dbReference>
<dbReference type="InterPro" id="IPR023908">
    <property type="entry name" value="xxxLxxG_rpt"/>
</dbReference>
<reference evidence="1 2" key="1">
    <citation type="journal article" date="2010" name="Int. J. Syst. Evol. Microbiol.">
        <title>Bacillus horneckiae sp. nov., isolated from a spacecraft-assembly clean room.</title>
        <authorList>
            <person name="Vaishampayan P."/>
            <person name="Probst A."/>
            <person name="Krishnamurthi S."/>
            <person name="Ghosh S."/>
            <person name="Osman S."/>
            <person name="McDowall A."/>
            <person name="Ruckmani A."/>
            <person name="Mayilraj S."/>
            <person name="Venkateswaran K."/>
        </authorList>
    </citation>
    <scope>NUCLEOTIDE SEQUENCE [LARGE SCALE GENOMIC DNA]</scope>
    <source>
        <strain evidence="2">1PO1SC</strain>
    </source>
</reference>
<dbReference type="SUPFAM" id="SSF58104">
    <property type="entry name" value="Methyl-accepting chemotaxis protein (MCP) signaling domain"/>
    <property type="match status" value="1"/>
</dbReference>
<keyword evidence="2" id="KW-1185">Reference proteome</keyword>
<dbReference type="NCBIfam" id="TIGR03057">
    <property type="entry name" value="xxxLxxG_by_4"/>
    <property type="match status" value="3"/>
</dbReference>
<accession>A0A2N0ZJP5</accession>
<evidence type="ECO:0000313" key="1">
    <source>
        <dbReference type="EMBL" id="PKG29721.1"/>
    </source>
</evidence>
<dbReference type="AlphaFoldDB" id="A0A2N0ZJP5"/>
<name>A0A2N0ZJP5_9BACI</name>
<sequence length="607" mass="66122">MKTIKWIGLTLAIFFFPVIITYADSGSLKKTGRENAEAGKIANKNEIVYANLQASGSLEEIYVVNAFELDRPGIIEDYGHYSEVKNLTDTSAIAQDNNKIRINAETDMFYYQGNLSDNIQLPWSFTLEYYLDDSKVKAEELIGKSGEVEIKIAVKKTESVPPTFFENYMLQISLPLNTDKFKNIKARDATVANSGKNKQLAFTVMPEEEKEFSIKAKTDHFEIDGLQISALPSSISVDGPDTDELTSEFRSLTDAVGEIDGGVGQLRNGMSELASGLNDLEKGSSQYKSGMDELNQSGSQLTKASSQINHALTAIQNEVKNASGASGLEQLDELNKNIPAMAASLEQIADGMDQFASQYRGAKQGLQAAMNQIPESTIKESDIEALSQSDADQSVINELVKTYQAAQNVKAAYQAAAEAFGAVEPSLSTFSESTRQVANHLRTLAAGLEKSMNQVNVDEGLSELVSGLGQMASNYSQFHEGLSAYTKGVNELSHSYNGLHTGIGEAAAGASQITDGAGELHDGTGQLHDATSAIPDEVQKEIDSMISQYDKSDFEPVSFVSEKNNEQTDSVQFVISTDSLKQKETDTTNKQSEEKEGFFEKLKNLFR</sequence>
<protein>
    <recommendedName>
        <fullName evidence="3">YhgE/Pip domain-containing protein</fullName>
    </recommendedName>
</protein>